<evidence type="ECO:0000313" key="1">
    <source>
        <dbReference type="EMBL" id="MXP00494.1"/>
    </source>
</evidence>
<name>A0A6I4U1F1_9SPHN</name>
<organism evidence="1 2">
    <name type="scientific">Croceibacterium xixiisoli</name>
    <dbReference type="NCBI Taxonomy" id="1476466"/>
    <lineage>
        <taxon>Bacteria</taxon>
        <taxon>Pseudomonadati</taxon>
        <taxon>Pseudomonadota</taxon>
        <taxon>Alphaproteobacteria</taxon>
        <taxon>Sphingomonadales</taxon>
        <taxon>Erythrobacteraceae</taxon>
        <taxon>Croceibacterium</taxon>
    </lineage>
</organism>
<comment type="caution">
    <text evidence="1">The sequence shown here is derived from an EMBL/GenBank/DDBJ whole genome shotgun (WGS) entry which is preliminary data.</text>
</comment>
<reference evidence="1 2" key="1">
    <citation type="submission" date="2019-12" db="EMBL/GenBank/DDBJ databases">
        <title>Genomic-based taxomic classification of the family Erythrobacteraceae.</title>
        <authorList>
            <person name="Xu L."/>
        </authorList>
    </citation>
    <scope>NUCLEOTIDE SEQUENCE [LARGE SCALE GENOMIC DNA]</scope>
    <source>
        <strain evidence="1 2">S36</strain>
    </source>
</reference>
<proteinExistence type="predicted"/>
<dbReference type="OrthoDB" id="1432316at2"/>
<protein>
    <submittedName>
        <fullName evidence="1">Uncharacterized protein</fullName>
    </submittedName>
</protein>
<dbReference type="EMBL" id="WTYJ01000004">
    <property type="protein sequence ID" value="MXP00494.1"/>
    <property type="molecule type" value="Genomic_DNA"/>
</dbReference>
<dbReference type="RefSeq" id="WP_161392237.1">
    <property type="nucleotide sequence ID" value="NZ_JBHSCP010000003.1"/>
</dbReference>
<accession>A0A6I4U1F1</accession>
<gene>
    <name evidence="1" type="ORF">GRI97_16005</name>
</gene>
<keyword evidence="2" id="KW-1185">Reference proteome</keyword>
<dbReference type="AlphaFoldDB" id="A0A6I4U1F1"/>
<sequence length="179" mass="19933">MLGLLWLAGSSVLKAREPEMTFPPVPKWKPSFRQPIDRVVERMAYYTDQKRDLAVFTNGTCVVLDDGLSDAAAAEFALSVLSDIFHAHPDMTPHPMDDGNILVTYNGPATNVVLRDIAEQNWQEIETRHLDGLATSEVLITPQGSNVFDAFGMQALLGRAYMFMDAQSPEVVEIRRRPA</sequence>
<dbReference type="Proteomes" id="UP000469430">
    <property type="component" value="Unassembled WGS sequence"/>
</dbReference>
<evidence type="ECO:0000313" key="2">
    <source>
        <dbReference type="Proteomes" id="UP000469430"/>
    </source>
</evidence>